<comment type="caution">
    <text evidence="1">The sequence shown here is derived from an EMBL/GenBank/DDBJ whole genome shotgun (WGS) entry which is preliminary data.</text>
</comment>
<organism evidence="1 2">
    <name type="scientific">Araneus ventricosus</name>
    <name type="common">Orbweaver spider</name>
    <name type="synonym">Epeira ventricosa</name>
    <dbReference type="NCBI Taxonomy" id="182803"/>
    <lineage>
        <taxon>Eukaryota</taxon>
        <taxon>Metazoa</taxon>
        <taxon>Ecdysozoa</taxon>
        <taxon>Arthropoda</taxon>
        <taxon>Chelicerata</taxon>
        <taxon>Arachnida</taxon>
        <taxon>Araneae</taxon>
        <taxon>Araneomorphae</taxon>
        <taxon>Entelegynae</taxon>
        <taxon>Araneoidea</taxon>
        <taxon>Araneidae</taxon>
        <taxon>Araneus</taxon>
    </lineage>
</organism>
<dbReference type="AlphaFoldDB" id="A0A4Y2KGC4"/>
<dbReference type="EMBL" id="BGPR01004613">
    <property type="protein sequence ID" value="GBN01378.1"/>
    <property type="molecule type" value="Genomic_DNA"/>
</dbReference>
<dbReference type="Proteomes" id="UP000499080">
    <property type="component" value="Unassembled WGS sequence"/>
</dbReference>
<gene>
    <name evidence="1" type="ORF">AVEN_110433_1</name>
</gene>
<accession>A0A4Y2KGC4</accession>
<protein>
    <submittedName>
        <fullName evidence="1">Uncharacterized protein</fullName>
    </submittedName>
</protein>
<proteinExistence type="predicted"/>
<evidence type="ECO:0000313" key="2">
    <source>
        <dbReference type="Proteomes" id="UP000499080"/>
    </source>
</evidence>
<reference evidence="1 2" key="1">
    <citation type="journal article" date="2019" name="Sci. Rep.">
        <title>Orb-weaving spider Araneus ventricosus genome elucidates the spidroin gene catalogue.</title>
        <authorList>
            <person name="Kono N."/>
            <person name="Nakamura H."/>
            <person name="Ohtoshi R."/>
            <person name="Moran D.A.P."/>
            <person name="Shinohara A."/>
            <person name="Yoshida Y."/>
            <person name="Fujiwara M."/>
            <person name="Mori M."/>
            <person name="Tomita M."/>
            <person name="Arakawa K."/>
        </authorList>
    </citation>
    <scope>NUCLEOTIDE SEQUENCE [LARGE SCALE GENOMIC DNA]</scope>
</reference>
<sequence>MSYGSKCLISCRYSFNDEQNDKRKFIWLLLMLPTEGIRFFLSHMTLENNLGTTAPPTTEANKGRQPSALDISSLGTYLGANRGLYAQSHLRGQ</sequence>
<keyword evidence="2" id="KW-1185">Reference proteome</keyword>
<evidence type="ECO:0000313" key="1">
    <source>
        <dbReference type="EMBL" id="GBN01378.1"/>
    </source>
</evidence>
<name>A0A4Y2KGC4_ARAVE</name>